<dbReference type="Proteomes" id="UP001417504">
    <property type="component" value="Unassembled WGS sequence"/>
</dbReference>
<keyword evidence="2" id="KW-1185">Reference proteome</keyword>
<reference evidence="1 2" key="1">
    <citation type="submission" date="2024-01" db="EMBL/GenBank/DDBJ databases">
        <title>Genome assemblies of Stephania.</title>
        <authorList>
            <person name="Yang L."/>
        </authorList>
    </citation>
    <scope>NUCLEOTIDE SEQUENCE [LARGE SCALE GENOMIC DNA]</scope>
    <source>
        <strain evidence="1">QJT</strain>
        <tissue evidence="1">Leaf</tissue>
    </source>
</reference>
<dbReference type="EMBL" id="JBBNAE010000002">
    <property type="protein sequence ID" value="KAK9145257.1"/>
    <property type="molecule type" value="Genomic_DNA"/>
</dbReference>
<gene>
    <name evidence="1" type="ORF">Sjap_005160</name>
</gene>
<organism evidence="1 2">
    <name type="scientific">Stephania japonica</name>
    <dbReference type="NCBI Taxonomy" id="461633"/>
    <lineage>
        <taxon>Eukaryota</taxon>
        <taxon>Viridiplantae</taxon>
        <taxon>Streptophyta</taxon>
        <taxon>Embryophyta</taxon>
        <taxon>Tracheophyta</taxon>
        <taxon>Spermatophyta</taxon>
        <taxon>Magnoliopsida</taxon>
        <taxon>Ranunculales</taxon>
        <taxon>Menispermaceae</taxon>
        <taxon>Menispermoideae</taxon>
        <taxon>Cissampelideae</taxon>
        <taxon>Stephania</taxon>
    </lineage>
</organism>
<protein>
    <submittedName>
        <fullName evidence="1">Uncharacterized protein</fullName>
    </submittedName>
</protein>
<dbReference type="AlphaFoldDB" id="A0AAP0K3J8"/>
<evidence type="ECO:0000313" key="1">
    <source>
        <dbReference type="EMBL" id="KAK9145257.1"/>
    </source>
</evidence>
<proteinExistence type="predicted"/>
<accession>A0AAP0K3J8</accession>
<sequence>MSIPYLKSERKSSILAFPSHSDQMRYSFGQDALHERLAQGSYHCSFITDP</sequence>
<evidence type="ECO:0000313" key="2">
    <source>
        <dbReference type="Proteomes" id="UP001417504"/>
    </source>
</evidence>
<name>A0AAP0K3J8_9MAGN</name>
<comment type="caution">
    <text evidence="1">The sequence shown here is derived from an EMBL/GenBank/DDBJ whole genome shotgun (WGS) entry which is preliminary data.</text>
</comment>